<evidence type="ECO:0000313" key="2">
    <source>
        <dbReference type="Proteomes" id="UP001141327"/>
    </source>
</evidence>
<sequence>MVYTPLMMCWIGPHRATRLVAENRDGKASFFCLSYEAACSLNENFGEENLFGPGYRKQNSKTEIYGLWRFHTLGSCSLRLVPSDGSSCCGYRLDIPVDISVTAFGPTFGPLIPDALYKVRLGFAGD</sequence>
<dbReference type="Proteomes" id="UP001141327">
    <property type="component" value="Unassembled WGS sequence"/>
</dbReference>
<reference evidence="1" key="1">
    <citation type="journal article" date="2022" name="bioRxiv">
        <title>Genomics of Preaxostyla Flagellates Illuminates Evolutionary Transitions and the Path Towards Mitochondrial Loss.</title>
        <authorList>
            <person name="Novak L.V.F."/>
            <person name="Treitli S.C."/>
            <person name="Pyrih J."/>
            <person name="Halakuc P."/>
            <person name="Pipaliya S.V."/>
            <person name="Vacek V."/>
            <person name="Brzon O."/>
            <person name="Soukal P."/>
            <person name="Eme L."/>
            <person name="Dacks J.B."/>
            <person name="Karnkowska A."/>
            <person name="Elias M."/>
            <person name="Hampl V."/>
        </authorList>
    </citation>
    <scope>NUCLEOTIDE SEQUENCE</scope>
    <source>
        <strain evidence="1">RCP-MX</strain>
    </source>
</reference>
<proteinExistence type="predicted"/>
<name>A0ABQ8UTS4_9EUKA</name>
<accession>A0ABQ8UTS4</accession>
<comment type="caution">
    <text evidence="1">The sequence shown here is derived from an EMBL/GenBank/DDBJ whole genome shotgun (WGS) entry which is preliminary data.</text>
</comment>
<protein>
    <submittedName>
        <fullName evidence="1">Uncharacterized protein</fullName>
    </submittedName>
</protein>
<keyword evidence="2" id="KW-1185">Reference proteome</keyword>
<organism evidence="1 2">
    <name type="scientific">Paratrimastix pyriformis</name>
    <dbReference type="NCBI Taxonomy" id="342808"/>
    <lineage>
        <taxon>Eukaryota</taxon>
        <taxon>Metamonada</taxon>
        <taxon>Preaxostyla</taxon>
        <taxon>Paratrimastigidae</taxon>
        <taxon>Paratrimastix</taxon>
    </lineage>
</organism>
<evidence type="ECO:0000313" key="1">
    <source>
        <dbReference type="EMBL" id="KAJ4462536.1"/>
    </source>
</evidence>
<gene>
    <name evidence="1" type="ORF">PAPYR_508</name>
</gene>
<dbReference type="EMBL" id="JAPMOS010000002">
    <property type="protein sequence ID" value="KAJ4462536.1"/>
    <property type="molecule type" value="Genomic_DNA"/>
</dbReference>